<evidence type="ECO:0000256" key="2">
    <source>
        <dbReference type="SAM" id="Phobius"/>
    </source>
</evidence>
<feature type="transmembrane region" description="Helical" evidence="2">
    <location>
        <begin position="82"/>
        <end position="100"/>
    </location>
</feature>
<dbReference type="Proteomes" id="UP000275024">
    <property type="component" value="Unassembled WGS sequence"/>
</dbReference>
<dbReference type="Proteomes" id="UP000268652">
    <property type="component" value="Unassembled WGS sequence"/>
</dbReference>
<protein>
    <submittedName>
        <fullName evidence="3">Uncharacterized protein</fullName>
    </submittedName>
</protein>
<reference evidence="5 6" key="1">
    <citation type="submission" date="2018-09" db="EMBL/GenBank/DDBJ databases">
        <title>Streptomyces sp. nov. DS1-2, an endophytic actinomycete isolated from roots of Dendrobium scabrilingue.</title>
        <authorList>
            <person name="Kuncharoen N."/>
            <person name="Kudo T."/>
            <person name="Ohkuma M."/>
            <person name="Yuki M."/>
            <person name="Tanasupawat S."/>
        </authorList>
    </citation>
    <scope>NUCLEOTIDE SEQUENCE [LARGE SCALE GENOMIC DNA]</scope>
    <source>
        <strain evidence="3 6">AZ1-7</strain>
        <strain evidence="4 5">DS1-2</strain>
    </source>
</reference>
<feature type="region of interest" description="Disordered" evidence="1">
    <location>
        <begin position="107"/>
        <end position="142"/>
    </location>
</feature>
<dbReference type="AlphaFoldDB" id="A0A3A9VTT9"/>
<evidence type="ECO:0000313" key="5">
    <source>
        <dbReference type="Proteomes" id="UP000268652"/>
    </source>
</evidence>
<evidence type="ECO:0000313" key="3">
    <source>
        <dbReference type="EMBL" id="RKN04308.1"/>
    </source>
</evidence>
<keyword evidence="2" id="KW-0812">Transmembrane</keyword>
<dbReference type="EMBL" id="RBDX01000037">
    <property type="protein sequence ID" value="RKN04308.1"/>
    <property type="molecule type" value="Genomic_DNA"/>
</dbReference>
<keyword evidence="2" id="KW-1133">Transmembrane helix</keyword>
<feature type="transmembrane region" description="Helical" evidence="2">
    <location>
        <begin position="20"/>
        <end position="37"/>
    </location>
</feature>
<name>A0A3A9VTT9_9ACTN</name>
<proteinExistence type="predicted"/>
<feature type="compositionally biased region" description="Basic and acidic residues" evidence="1">
    <location>
        <begin position="132"/>
        <end position="142"/>
    </location>
</feature>
<keyword evidence="5" id="KW-1185">Reference proteome</keyword>
<evidence type="ECO:0000256" key="1">
    <source>
        <dbReference type="SAM" id="MobiDB-lite"/>
    </source>
</evidence>
<comment type="caution">
    <text evidence="3">The sequence shown here is derived from an EMBL/GenBank/DDBJ whole genome shotgun (WGS) entry which is preliminary data.</text>
</comment>
<accession>A0A3A9VTT9</accession>
<evidence type="ECO:0000313" key="4">
    <source>
        <dbReference type="EMBL" id="RKN14815.1"/>
    </source>
</evidence>
<evidence type="ECO:0000313" key="6">
    <source>
        <dbReference type="Proteomes" id="UP000275024"/>
    </source>
</evidence>
<dbReference type="EMBL" id="RBDY01000036">
    <property type="protein sequence ID" value="RKN14815.1"/>
    <property type="molecule type" value="Genomic_DNA"/>
</dbReference>
<keyword evidence="2" id="KW-0472">Membrane</keyword>
<sequence>MLLLHPLIALSDEGHWPGRATALVVVGALAPGAFALHQRRARARGGTPLVEPTQFLQVGVGMGSVKAGLAIAPWAVAVGAGAALGAAGLLVATLAATFLLPSPAATRGTGAGTGARAGAEPTSPRTPVAAADEAREARAPGA</sequence>
<gene>
    <name evidence="4" type="ORF">D7318_28415</name>
    <name evidence="3" type="ORF">D7319_28660</name>
</gene>
<organism evidence="3 6">
    <name type="scientific">Streptomyces radicis</name>
    <dbReference type="NCBI Taxonomy" id="1750517"/>
    <lineage>
        <taxon>Bacteria</taxon>
        <taxon>Bacillati</taxon>
        <taxon>Actinomycetota</taxon>
        <taxon>Actinomycetes</taxon>
        <taxon>Kitasatosporales</taxon>
        <taxon>Streptomycetaceae</taxon>
        <taxon>Streptomyces</taxon>
    </lineage>
</organism>